<dbReference type="GO" id="GO:0000150">
    <property type="term" value="F:DNA strand exchange activity"/>
    <property type="evidence" value="ECO:0007669"/>
    <property type="project" value="InterPro"/>
</dbReference>
<proteinExistence type="predicted"/>
<dbReference type="Proteomes" id="UP000070366">
    <property type="component" value="Unassembled WGS sequence"/>
</dbReference>
<evidence type="ECO:0000256" key="1">
    <source>
        <dbReference type="ARBA" id="ARBA00022908"/>
    </source>
</evidence>
<dbReference type="Pfam" id="PF00239">
    <property type="entry name" value="Resolvase"/>
    <property type="match status" value="1"/>
</dbReference>
<dbReference type="InterPro" id="IPR006118">
    <property type="entry name" value="Recombinase_CS"/>
</dbReference>
<evidence type="ECO:0000256" key="2">
    <source>
        <dbReference type="ARBA" id="ARBA00023125"/>
    </source>
</evidence>
<evidence type="ECO:0000256" key="6">
    <source>
        <dbReference type="SAM" id="MobiDB-lite"/>
    </source>
</evidence>
<evidence type="ECO:0000256" key="4">
    <source>
        <dbReference type="PIRSR" id="PIRSR606118-50"/>
    </source>
</evidence>
<dbReference type="AlphaFoldDB" id="A0A136Q0Y0"/>
<evidence type="ECO:0000256" key="5">
    <source>
        <dbReference type="PROSITE-ProRule" id="PRU10137"/>
    </source>
</evidence>
<feature type="active site" description="O-(5'-phospho-DNA)-serine intermediate" evidence="4 5">
    <location>
        <position position="10"/>
    </location>
</feature>
<keyword evidence="1" id="KW-0229">DNA integration</keyword>
<gene>
    <name evidence="8" type="ORF">HMPREF3293_02998</name>
</gene>
<organism evidence="8 9">
    <name type="scientific">Christensenella minuta</name>
    <dbReference type="NCBI Taxonomy" id="626937"/>
    <lineage>
        <taxon>Bacteria</taxon>
        <taxon>Bacillati</taxon>
        <taxon>Bacillota</taxon>
        <taxon>Clostridia</taxon>
        <taxon>Christensenellales</taxon>
        <taxon>Christensenellaceae</taxon>
        <taxon>Christensenella</taxon>
    </lineage>
</organism>
<dbReference type="PANTHER" id="PTHR30461">
    <property type="entry name" value="DNA-INVERTASE FROM LAMBDOID PROPHAGE"/>
    <property type="match status" value="1"/>
</dbReference>
<protein>
    <submittedName>
        <fullName evidence="8">Resolvase protein</fullName>
    </submittedName>
</protein>
<dbReference type="SMART" id="SM00857">
    <property type="entry name" value="Resolvase"/>
    <property type="match status" value="1"/>
</dbReference>
<evidence type="ECO:0000256" key="3">
    <source>
        <dbReference type="ARBA" id="ARBA00023172"/>
    </source>
</evidence>
<evidence type="ECO:0000259" key="7">
    <source>
        <dbReference type="PROSITE" id="PS51736"/>
    </source>
</evidence>
<dbReference type="PATRIC" id="fig|626937.4.peg.2948"/>
<keyword evidence="2" id="KW-0238">DNA-binding</keyword>
<comment type="caution">
    <text evidence="8">The sequence shown here is derived from an EMBL/GenBank/DDBJ whole genome shotgun (WGS) entry which is preliminary data.</text>
</comment>
<dbReference type="STRING" id="626937.HMPREF3293_02998"/>
<dbReference type="PANTHER" id="PTHR30461:SF2">
    <property type="entry name" value="SERINE RECOMBINASE PINE-RELATED"/>
    <property type="match status" value="1"/>
</dbReference>
<dbReference type="EMBL" id="LSZW01000065">
    <property type="protein sequence ID" value="KXK64343.1"/>
    <property type="molecule type" value="Genomic_DNA"/>
</dbReference>
<dbReference type="InterPro" id="IPR006119">
    <property type="entry name" value="Resolv_N"/>
</dbReference>
<keyword evidence="9" id="KW-1185">Reference proteome</keyword>
<evidence type="ECO:0000313" key="9">
    <source>
        <dbReference type="Proteomes" id="UP000070366"/>
    </source>
</evidence>
<dbReference type="PROSITE" id="PS00397">
    <property type="entry name" value="RECOMBINASES_1"/>
    <property type="match status" value="1"/>
</dbReference>
<feature type="domain" description="Resolvase/invertase-type recombinase catalytic" evidence="7">
    <location>
        <begin position="2"/>
        <end position="146"/>
    </location>
</feature>
<dbReference type="PROSITE" id="PS51736">
    <property type="entry name" value="RECOMBINASES_3"/>
    <property type="match status" value="1"/>
</dbReference>
<keyword evidence="3" id="KW-0233">DNA recombination</keyword>
<dbReference type="GO" id="GO:0015074">
    <property type="term" value="P:DNA integration"/>
    <property type="evidence" value="ECO:0007669"/>
    <property type="project" value="UniProtKB-KW"/>
</dbReference>
<dbReference type="GO" id="GO:0003677">
    <property type="term" value="F:DNA binding"/>
    <property type="evidence" value="ECO:0007669"/>
    <property type="project" value="UniProtKB-KW"/>
</dbReference>
<dbReference type="CDD" id="cd03768">
    <property type="entry name" value="SR_ResInv"/>
    <property type="match status" value="1"/>
</dbReference>
<name>A0A136Q0Y0_9FIRM</name>
<accession>A0A136Q0Y0</accession>
<evidence type="ECO:0000313" key="8">
    <source>
        <dbReference type="EMBL" id="KXK64343.1"/>
    </source>
</evidence>
<feature type="region of interest" description="Disordered" evidence="6">
    <location>
        <begin position="199"/>
        <end position="222"/>
    </location>
</feature>
<dbReference type="InterPro" id="IPR036162">
    <property type="entry name" value="Resolvase-like_N_sf"/>
</dbReference>
<sequence>MNVYGYARVSTREQNEDRQMISLMQFPVEQKNIFLDKLSGKDFNRPQYRKMLRRLKREDLLVIHSIDRLGRNYEEIIAQWRIITKEKGAQVVVQDMPLLDTRQGRDLTGTLIADIVLQLLSYVAQKERENIRQRQAEGIAAAKLRGVRFGRPRKPIPGEFPGVYEMWKEKRISGREAARRLHVTHATFFKWAGKAAEMAGKSRKQGERTAGPGQGGARREASAVQCILAQDSPKMC</sequence>
<dbReference type="InterPro" id="IPR050639">
    <property type="entry name" value="SSR_resolvase"/>
</dbReference>
<dbReference type="SUPFAM" id="SSF53041">
    <property type="entry name" value="Resolvase-like"/>
    <property type="match status" value="1"/>
</dbReference>
<dbReference type="Gene3D" id="3.40.50.1390">
    <property type="entry name" value="Resolvase, N-terminal catalytic domain"/>
    <property type="match status" value="1"/>
</dbReference>
<reference evidence="8 9" key="1">
    <citation type="submission" date="2016-02" db="EMBL/GenBank/DDBJ databases">
        <authorList>
            <person name="Wen L."/>
            <person name="He K."/>
            <person name="Yang H."/>
        </authorList>
    </citation>
    <scope>NUCLEOTIDE SEQUENCE [LARGE SCALE GENOMIC DNA]</scope>
    <source>
        <strain evidence="8 9">DSM 22607</strain>
    </source>
</reference>